<comment type="caution">
    <text evidence="1">The sequence shown here is derived from an EMBL/GenBank/DDBJ whole genome shotgun (WGS) entry which is preliminary data.</text>
</comment>
<dbReference type="EMBL" id="BJOU01000001">
    <property type="protein sequence ID" value="GED95969.1"/>
    <property type="molecule type" value="Genomic_DNA"/>
</dbReference>
<dbReference type="OrthoDB" id="4363768at2"/>
<reference evidence="2" key="1">
    <citation type="submission" date="2019-06" db="EMBL/GenBank/DDBJ databases">
        <title>Gordonia isolated from sludge of a wastewater treatment plant.</title>
        <authorList>
            <person name="Tamura T."/>
            <person name="Aoyama K."/>
            <person name="Kang Y."/>
            <person name="Saito S."/>
            <person name="Akiyama N."/>
            <person name="Yazawa K."/>
            <person name="Gonoi T."/>
            <person name="Mikami Y."/>
        </authorList>
    </citation>
    <scope>NUCLEOTIDE SEQUENCE [LARGE SCALE GENOMIC DNA]</scope>
    <source>
        <strain evidence="2">NBRC 107697</strain>
    </source>
</reference>
<evidence type="ECO:0000313" key="1">
    <source>
        <dbReference type="EMBL" id="GED95969.1"/>
    </source>
</evidence>
<dbReference type="RefSeq" id="WP_161925506.1">
    <property type="nucleotide sequence ID" value="NZ_BJOU01000001.1"/>
</dbReference>
<proteinExistence type="predicted"/>
<dbReference type="AlphaFoldDB" id="A0A7M4BQ08"/>
<organism evidence="1 2">
    <name type="scientific">Gordonia crocea</name>
    <dbReference type="NCBI Taxonomy" id="589162"/>
    <lineage>
        <taxon>Bacteria</taxon>
        <taxon>Bacillati</taxon>
        <taxon>Actinomycetota</taxon>
        <taxon>Actinomycetes</taxon>
        <taxon>Mycobacteriales</taxon>
        <taxon>Gordoniaceae</taxon>
        <taxon>Gordonia</taxon>
    </lineage>
</organism>
<dbReference type="Proteomes" id="UP000444980">
    <property type="component" value="Unassembled WGS sequence"/>
</dbReference>
<gene>
    <name evidence="1" type="ORF">nbrc107697_00080</name>
</gene>
<evidence type="ECO:0000313" key="2">
    <source>
        <dbReference type="Proteomes" id="UP000444980"/>
    </source>
</evidence>
<name>A0A7M4BQ08_9ACTN</name>
<protein>
    <submittedName>
        <fullName evidence="1">Uncharacterized protein</fullName>
    </submittedName>
</protein>
<sequence>MERLVPPVVDAEPPQSVVVEIPNEGIGRNALLRAYKDAMVRPVPDGKSLDHALKAWSGILGAAPWFRAAQPTTALALRSPVVRSDEPTFREALAAVTAFVDPLSRYSAGWCDSLKPLRWNTFQRPLSDAVHEARRYGARRVHDDMAARERAMTDQPAVQESEESLRAFLRDPSVRHARDEQIALNGFATKIAELVDLGGTRTMRLTDEERDLLIEWEERLVDDFDAAPTRVPTEEELDRYHRVAVAFLERAFAEADIDGFTHDDVNEAFRRLVVSAVNRQIIDRPLDGLERAIRPRIRAVAADDARKRHRQRETAFIAGDDPTAGGAHDRFDALPEGAERAADIVAIAAALIERDPALLLDGRPCWEAHTAHTLLTQPHLAADSPQRFVLDAWSSGVPPHARSASAPAAAMDVLLIMRTAVARATLEADGIDEGQRA</sequence>
<accession>A0A7M4BQ08</accession>
<keyword evidence="2" id="KW-1185">Reference proteome</keyword>